<reference evidence="11" key="2">
    <citation type="submission" date="2020-04" db="EMBL/GenBank/DDBJ databases">
        <authorList>
            <person name="Yang Y."/>
        </authorList>
    </citation>
    <scope>NUCLEOTIDE SEQUENCE</scope>
    <source>
        <tissue evidence="11">Antennae</tissue>
    </source>
</reference>
<keyword evidence="6 10" id="KW-1133">Transmembrane helix</keyword>
<evidence type="ECO:0000256" key="2">
    <source>
        <dbReference type="ARBA" id="ARBA00022475"/>
    </source>
</evidence>
<name>A0A7D5UMP6_9NEOP</name>
<dbReference type="PANTHER" id="PTHR21137">
    <property type="entry name" value="ODORANT RECEPTOR"/>
    <property type="match status" value="1"/>
</dbReference>
<comment type="subcellular location">
    <subcellularLocation>
        <location evidence="1 10">Cell membrane</location>
        <topology evidence="1 10">Multi-pass membrane protein</topology>
    </subcellularLocation>
</comment>
<dbReference type="InterPro" id="IPR004117">
    <property type="entry name" value="7tm6_olfct_rcpt"/>
</dbReference>
<evidence type="ECO:0000256" key="4">
    <source>
        <dbReference type="ARBA" id="ARBA00022692"/>
    </source>
</evidence>
<dbReference type="AlphaFoldDB" id="A0A7D5UMP6"/>
<evidence type="ECO:0000313" key="11">
    <source>
        <dbReference type="EMBL" id="QLI62097.1"/>
    </source>
</evidence>
<keyword evidence="4 10" id="KW-0812">Transmembrane</keyword>
<evidence type="ECO:0000256" key="6">
    <source>
        <dbReference type="ARBA" id="ARBA00022989"/>
    </source>
</evidence>
<keyword evidence="3 10" id="KW-0716">Sensory transduction</keyword>
<feature type="transmembrane region" description="Helical" evidence="10">
    <location>
        <begin position="145"/>
        <end position="173"/>
    </location>
</feature>
<dbReference type="GO" id="GO:0007165">
    <property type="term" value="P:signal transduction"/>
    <property type="evidence" value="ECO:0007669"/>
    <property type="project" value="UniProtKB-KW"/>
</dbReference>
<accession>A0A7D5UMP6</accession>
<dbReference type="GO" id="GO:0004984">
    <property type="term" value="F:olfactory receptor activity"/>
    <property type="evidence" value="ECO:0007669"/>
    <property type="project" value="InterPro"/>
</dbReference>
<feature type="transmembrane region" description="Helical" evidence="10">
    <location>
        <begin position="78"/>
        <end position="98"/>
    </location>
</feature>
<evidence type="ECO:0000256" key="3">
    <source>
        <dbReference type="ARBA" id="ARBA00022606"/>
    </source>
</evidence>
<dbReference type="PANTHER" id="PTHR21137:SF35">
    <property type="entry name" value="ODORANT RECEPTOR 19A-RELATED"/>
    <property type="match status" value="1"/>
</dbReference>
<organism evidence="11">
    <name type="scientific">Streltzoviella insularis</name>
    <dbReference type="NCBI Taxonomy" id="1206366"/>
    <lineage>
        <taxon>Eukaryota</taxon>
        <taxon>Metazoa</taxon>
        <taxon>Ecdysozoa</taxon>
        <taxon>Arthropoda</taxon>
        <taxon>Hexapoda</taxon>
        <taxon>Insecta</taxon>
        <taxon>Pterygota</taxon>
        <taxon>Neoptera</taxon>
        <taxon>Endopterygota</taxon>
        <taxon>Lepidoptera</taxon>
        <taxon>Glossata</taxon>
        <taxon>Ditrysia</taxon>
        <taxon>Cossoidea</taxon>
        <taxon>Cossidae</taxon>
        <taxon>Cossinae</taxon>
        <taxon>Streltzoviella</taxon>
    </lineage>
</organism>
<dbReference type="Pfam" id="PF02949">
    <property type="entry name" value="7tm_6"/>
    <property type="match status" value="1"/>
</dbReference>
<keyword evidence="8 10" id="KW-0675">Receptor</keyword>
<protein>
    <recommendedName>
        <fullName evidence="10">Odorant receptor</fullName>
    </recommendedName>
</protein>
<feature type="transmembrane region" description="Helical" evidence="10">
    <location>
        <begin position="201"/>
        <end position="223"/>
    </location>
</feature>
<evidence type="ECO:0000256" key="5">
    <source>
        <dbReference type="ARBA" id="ARBA00022725"/>
    </source>
</evidence>
<evidence type="ECO:0000256" key="10">
    <source>
        <dbReference type="RuleBase" id="RU351113"/>
    </source>
</evidence>
<comment type="caution">
    <text evidence="10">Lacks conserved residue(s) required for the propagation of feature annotation.</text>
</comment>
<feature type="transmembrane region" description="Helical" evidence="10">
    <location>
        <begin position="48"/>
        <end position="72"/>
    </location>
</feature>
<dbReference type="GO" id="GO:0005549">
    <property type="term" value="F:odorant binding"/>
    <property type="evidence" value="ECO:0007669"/>
    <property type="project" value="InterPro"/>
</dbReference>
<dbReference type="EMBL" id="MT386813">
    <property type="protein sequence ID" value="QLI62097.1"/>
    <property type="molecule type" value="mRNA"/>
</dbReference>
<dbReference type="GO" id="GO:0005886">
    <property type="term" value="C:plasma membrane"/>
    <property type="evidence" value="ECO:0007669"/>
    <property type="project" value="UniProtKB-SubCell"/>
</dbReference>
<keyword evidence="5 10" id="KW-0552">Olfaction</keyword>
<evidence type="ECO:0000256" key="8">
    <source>
        <dbReference type="ARBA" id="ARBA00023170"/>
    </source>
</evidence>
<keyword evidence="9 10" id="KW-0807">Transducer</keyword>
<proteinExistence type="evidence at transcript level"/>
<keyword evidence="2" id="KW-1003">Cell membrane</keyword>
<sequence length="421" mass="49523">MLQKFKNFCNKKGFDYLNGQVNPFEFHNTFYFYMKAFGIIKDKSLKKYVTILFIILLIFGSPHMILVIIATVHGVQTLNLALVTEAGTYIMLMIYYFIILASTKFNLVHYLHLLDHLKEDFRYICNEGSRYRERYFKIQVESFQICLACIFVTAVAVVWMGTFAILKCLWYLITYKPGVRRSKYHLHPYWIFDYDLDVEPAYSLIQTFSGIATLLFGFVYVFMLQTHILWVRQLAAKIDLVLWNLEDLLDDLKQPTNDLERKQFTHVIQDRMKKILIIHQSMYSLFIHYSKVFRKMLLLEQKIFSPITCMAAYCFVQKLNDGEFDAVLLQVCVTVIFEAYVPSYLVTFLVTKIRSVCDACFEVPFWETGPIIRPYLVLMMQRSLRPLPLKAAGFEEVSLKTYSSNLASSYSMFNMLRQINF</sequence>
<keyword evidence="7 10" id="KW-0472">Membrane</keyword>
<evidence type="ECO:0000256" key="9">
    <source>
        <dbReference type="ARBA" id="ARBA00023224"/>
    </source>
</evidence>
<reference evidence="11" key="1">
    <citation type="journal article" date="2019" name="Sci. Rep.">
        <title>Antennal transcriptome analyses and olfactory protein identification in an important wood-boring moth pest, Streltzoviella insularis (Lepidoptera: Cossidae).</title>
        <authorList>
            <person name="Yang Y"/>
            <person name="Li W"/>
            <person name="Tao J Zong.S."/>
        </authorList>
    </citation>
    <scope>NUCLEOTIDE SEQUENCE</scope>
    <source>
        <tissue evidence="11">Antennae</tissue>
    </source>
</reference>
<comment type="similarity">
    <text evidence="10">Belongs to the insect chemoreceptor superfamily. Heteromeric odorant receptor channel (TC 1.A.69) family.</text>
</comment>
<evidence type="ECO:0000256" key="1">
    <source>
        <dbReference type="ARBA" id="ARBA00004651"/>
    </source>
</evidence>
<evidence type="ECO:0000256" key="7">
    <source>
        <dbReference type="ARBA" id="ARBA00023136"/>
    </source>
</evidence>